<dbReference type="PROSITE" id="PS00666">
    <property type="entry name" value="DHDPS_2"/>
    <property type="match status" value="1"/>
</dbReference>
<comment type="pathway">
    <text evidence="2 12">Amino-acid biosynthesis; L-lysine biosynthesis via DAP pathway; (S)-tetrahydrodipicolinate from L-aspartate: step 3/4.</text>
</comment>
<evidence type="ECO:0000256" key="1">
    <source>
        <dbReference type="ARBA" id="ARBA00003294"/>
    </source>
</evidence>
<feature type="binding site" evidence="12 15">
    <location>
        <position position="48"/>
    </location>
    <ligand>
        <name>pyruvate</name>
        <dbReference type="ChEBI" id="CHEBI:15361"/>
    </ligand>
</feature>
<dbReference type="PIRSF" id="PIRSF001365">
    <property type="entry name" value="DHDPS"/>
    <property type="match status" value="1"/>
</dbReference>
<comment type="function">
    <text evidence="1 12">Catalyzes the condensation of (S)-aspartate-beta-semialdehyde [(S)-ASA] and pyruvate to 4-hydroxy-tetrahydrodipicolinate (HTPA).</text>
</comment>
<evidence type="ECO:0000256" key="11">
    <source>
        <dbReference type="ARBA" id="ARBA00047836"/>
    </source>
</evidence>
<comment type="catalytic activity">
    <reaction evidence="11 12">
        <text>L-aspartate 4-semialdehyde + pyruvate = (2S,4S)-4-hydroxy-2,3,4,5-tetrahydrodipicolinate + H2O + H(+)</text>
        <dbReference type="Rhea" id="RHEA:34171"/>
        <dbReference type="ChEBI" id="CHEBI:15361"/>
        <dbReference type="ChEBI" id="CHEBI:15377"/>
        <dbReference type="ChEBI" id="CHEBI:15378"/>
        <dbReference type="ChEBI" id="CHEBI:67139"/>
        <dbReference type="ChEBI" id="CHEBI:537519"/>
        <dbReference type="EC" id="4.3.3.7"/>
    </reaction>
</comment>
<dbReference type="InterPro" id="IPR005263">
    <property type="entry name" value="DapA"/>
</dbReference>
<reference evidence="16" key="1">
    <citation type="submission" date="2020-10" db="EMBL/GenBank/DDBJ databases">
        <authorList>
            <person name="Gilroy R."/>
        </authorList>
    </citation>
    <scope>NUCLEOTIDE SEQUENCE</scope>
    <source>
        <strain evidence="16">ChiSxjej2B14-8506</strain>
    </source>
</reference>
<sequence>MNSRLFTGSGVALVTPFDDSGVNVAELKRQVERHAKAGTRAIIACGTTGEPSTMSIAERELAIRTCVEAAEGRMQIIAGTGGNNTAEAVRFTRMAREWGVDGALVVTPYYNKATQRGLIAHYTAIADATDLPIIVYNVPSRTGLNMLPETFARLAEHENICAMKEASGNIEQVTELARLCVDDIALYSGNDDQVLPLLALGGQGVISVSANIVPEKVAQMVAMYMAGDVKGCRNMQFFLNPLNKVLFCEVNPIPVKTAMKLMGMDVGPLRLPLTEMEGANLERLRSVLAEYDLI</sequence>
<dbReference type="AlphaFoldDB" id="A0A9D1LSU9"/>
<dbReference type="Proteomes" id="UP000824123">
    <property type="component" value="Unassembled WGS sequence"/>
</dbReference>
<dbReference type="SUPFAM" id="SSF51569">
    <property type="entry name" value="Aldolase"/>
    <property type="match status" value="1"/>
</dbReference>
<feature type="site" description="Part of a proton relay during catalysis" evidence="12">
    <location>
        <position position="47"/>
    </location>
</feature>
<dbReference type="InterPro" id="IPR002220">
    <property type="entry name" value="DapA-like"/>
</dbReference>
<dbReference type="EC" id="4.3.3.7" evidence="4 12"/>
<evidence type="ECO:0000313" key="17">
    <source>
        <dbReference type="Proteomes" id="UP000824123"/>
    </source>
</evidence>
<proteinExistence type="inferred from homology"/>
<feature type="active site" description="Proton donor/acceptor" evidence="12 14">
    <location>
        <position position="136"/>
    </location>
</feature>
<evidence type="ECO:0000256" key="7">
    <source>
        <dbReference type="ARBA" id="ARBA00022915"/>
    </source>
</evidence>
<evidence type="ECO:0000256" key="12">
    <source>
        <dbReference type="HAMAP-Rule" id="MF_00418"/>
    </source>
</evidence>
<gene>
    <name evidence="12" type="primary">dapA</name>
    <name evidence="16" type="ORF">IAC59_09565</name>
</gene>
<comment type="similarity">
    <text evidence="3 12 13">Belongs to the DapA family.</text>
</comment>
<dbReference type="SMART" id="SM01130">
    <property type="entry name" value="DHDPS"/>
    <property type="match status" value="1"/>
</dbReference>
<dbReference type="Pfam" id="PF00701">
    <property type="entry name" value="DHDPS"/>
    <property type="match status" value="1"/>
</dbReference>
<evidence type="ECO:0000256" key="10">
    <source>
        <dbReference type="ARBA" id="ARBA00023270"/>
    </source>
</evidence>
<dbReference type="PRINTS" id="PR00146">
    <property type="entry name" value="DHPICSNTHASE"/>
</dbReference>
<keyword evidence="8 12" id="KW-0457">Lysine biosynthesis</keyword>
<dbReference type="InterPro" id="IPR020625">
    <property type="entry name" value="Schiff_base-form_aldolases_AS"/>
</dbReference>
<keyword evidence="9 12" id="KW-0456">Lyase</keyword>
<comment type="caution">
    <text evidence="12">Was originally thought to be a dihydrodipicolinate synthase (DHDPS), catalyzing the condensation of (S)-aspartate-beta-semialdehyde [(S)-ASA] and pyruvate to dihydrodipicolinate (DHDP). However, it was shown in E.coli that the product of the enzymatic reaction is not dihydrodipicolinate but in fact (4S)-4-hydroxy-2,3,4,5-tetrahydro-(2S)-dipicolinic acid (HTPA), and that the consecutive dehydration reaction leading to DHDP is not spontaneous but catalyzed by DapB.</text>
</comment>
<feature type="active site" description="Schiff-base intermediate with substrate" evidence="12 14">
    <location>
        <position position="164"/>
    </location>
</feature>
<dbReference type="PANTHER" id="PTHR12128:SF66">
    <property type="entry name" value="4-HYDROXY-2-OXOGLUTARATE ALDOLASE, MITOCHONDRIAL"/>
    <property type="match status" value="1"/>
</dbReference>
<evidence type="ECO:0000256" key="6">
    <source>
        <dbReference type="ARBA" id="ARBA00022605"/>
    </source>
</evidence>
<dbReference type="EMBL" id="DVNK01000057">
    <property type="protein sequence ID" value="HIU47485.1"/>
    <property type="molecule type" value="Genomic_DNA"/>
</dbReference>
<dbReference type="InterPro" id="IPR013785">
    <property type="entry name" value="Aldolase_TIM"/>
</dbReference>
<name>A0A9D1LSU9_9FIRM</name>
<dbReference type="GO" id="GO:0019877">
    <property type="term" value="P:diaminopimelate biosynthetic process"/>
    <property type="evidence" value="ECO:0007669"/>
    <property type="project" value="UniProtKB-UniRule"/>
</dbReference>
<feature type="binding site" evidence="12 15">
    <location>
        <position position="206"/>
    </location>
    <ligand>
        <name>pyruvate</name>
        <dbReference type="ChEBI" id="CHEBI:15361"/>
    </ligand>
</feature>
<dbReference type="GO" id="GO:0009089">
    <property type="term" value="P:lysine biosynthetic process via diaminopimelate"/>
    <property type="evidence" value="ECO:0007669"/>
    <property type="project" value="UniProtKB-UniRule"/>
</dbReference>
<keyword evidence="7 12" id="KW-0220">Diaminopimelate biosynthesis</keyword>
<dbReference type="HAMAP" id="MF_00418">
    <property type="entry name" value="DapA"/>
    <property type="match status" value="1"/>
</dbReference>
<keyword evidence="6 12" id="KW-0028">Amino-acid biosynthesis</keyword>
<evidence type="ECO:0000256" key="5">
    <source>
        <dbReference type="ARBA" id="ARBA00022490"/>
    </source>
</evidence>
<dbReference type="PANTHER" id="PTHR12128">
    <property type="entry name" value="DIHYDRODIPICOLINATE SYNTHASE"/>
    <property type="match status" value="1"/>
</dbReference>
<evidence type="ECO:0000256" key="14">
    <source>
        <dbReference type="PIRSR" id="PIRSR001365-1"/>
    </source>
</evidence>
<comment type="subunit">
    <text evidence="12">Homotetramer; dimer of dimers.</text>
</comment>
<evidence type="ECO:0000256" key="4">
    <source>
        <dbReference type="ARBA" id="ARBA00012086"/>
    </source>
</evidence>
<feature type="site" description="Part of a proton relay during catalysis" evidence="12">
    <location>
        <position position="110"/>
    </location>
</feature>
<dbReference type="NCBIfam" id="TIGR00674">
    <property type="entry name" value="dapA"/>
    <property type="match status" value="1"/>
</dbReference>
<dbReference type="CDD" id="cd00950">
    <property type="entry name" value="DHDPS"/>
    <property type="match status" value="1"/>
</dbReference>
<evidence type="ECO:0000313" key="16">
    <source>
        <dbReference type="EMBL" id="HIU47485.1"/>
    </source>
</evidence>
<reference evidence="16" key="2">
    <citation type="journal article" date="2021" name="PeerJ">
        <title>Extensive microbial diversity within the chicken gut microbiome revealed by metagenomics and culture.</title>
        <authorList>
            <person name="Gilroy R."/>
            <person name="Ravi A."/>
            <person name="Getino M."/>
            <person name="Pursley I."/>
            <person name="Horton D.L."/>
            <person name="Alikhan N.F."/>
            <person name="Baker D."/>
            <person name="Gharbi K."/>
            <person name="Hall N."/>
            <person name="Watson M."/>
            <person name="Adriaenssens E.M."/>
            <person name="Foster-Nyarko E."/>
            <person name="Jarju S."/>
            <person name="Secka A."/>
            <person name="Antonio M."/>
            <person name="Oren A."/>
            <person name="Chaudhuri R.R."/>
            <person name="La Ragione R."/>
            <person name="Hildebrand F."/>
            <person name="Pallen M.J."/>
        </authorList>
    </citation>
    <scope>NUCLEOTIDE SEQUENCE</scope>
    <source>
        <strain evidence="16">ChiSxjej2B14-8506</strain>
    </source>
</reference>
<comment type="caution">
    <text evidence="16">The sequence shown here is derived from an EMBL/GenBank/DDBJ whole genome shotgun (WGS) entry which is preliminary data.</text>
</comment>
<evidence type="ECO:0000256" key="2">
    <source>
        <dbReference type="ARBA" id="ARBA00005120"/>
    </source>
</evidence>
<keyword evidence="10 12" id="KW-0704">Schiff base</keyword>
<evidence type="ECO:0000256" key="3">
    <source>
        <dbReference type="ARBA" id="ARBA00007592"/>
    </source>
</evidence>
<dbReference type="GO" id="GO:0008840">
    <property type="term" value="F:4-hydroxy-tetrahydrodipicolinate synthase activity"/>
    <property type="evidence" value="ECO:0007669"/>
    <property type="project" value="UniProtKB-UniRule"/>
</dbReference>
<dbReference type="GO" id="GO:0005829">
    <property type="term" value="C:cytosol"/>
    <property type="evidence" value="ECO:0007669"/>
    <property type="project" value="TreeGrafter"/>
</dbReference>
<organism evidence="16 17">
    <name type="scientific">Candidatus Fimadaptatus faecigallinarum</name>
    <dbReference type="NCBI Taxonomy" id="2840814"/>
    <lineage>
        <taxon>Bacteria</taxon>
        <taxon>Bacillati</taxon>
        <taxon>Bacillota</taxon>
        <taxon>Clostridia</taxon>
        <taxon>Eubacteriales</taxon>
        <taxon>Candidatus Fimadaptatus</taxon>
    </lineage>
</organism>
<evidence type="ECO:0000256" key="15">
    <source>
        <dbReference type="PIRSR" id="PIRSR001365-2"/>
    </source>
</evidence>
<accession>A0A9D1LSU9</accession>
<evidence type="ECO:0000256" key="8">
    <source>
        <dbReference type="ARBA" id="ARBA00023154"/>
    </source>
</evidence>
<comment type="subcellular location">
    <subcellularLocation>
        <location evidence="12">Cytoplasm</location>
    </subcellularLocation>
</comment>
<dbReference type="Gene3D" id="3.20.20.70">
    <property type="entry name" value="Aldolase class I"/>
    <property type="match status" value="1"/>
</dbReference>
<evidence type="ECO:0000256" key="9">
    <source>
        <dbReference type="ARBA" id="ARBA00023239"/>
    </source>
</evidence>
<protein>
    <recommendedName>
        <fullName evidence="4 12">4-hydroxy-tetrahydrodipicolinate synthase</fullName>
        <shortName evidence="12">HTPA synthase</shortName>
        <ecNumber evidence="4 12">4.3.3.7</ecNumber>
    </recommendedName>
</protein>
<evidence type="ECO:0000256" key="13">
    <source>
        <dbReference type="PIRNR" id="PIRNR001365"/>
    </source>
</evidence>
<keyword evidence="5 12" id="KW-0963">Cytoplasm</keyword>